<keyword evidence="1" id="KW-0812">Transmembrane</keyword>
<feature type="transmembrane region" description="Helical" evidence="1">
    <location>
        <begin position="95"/>
        <end position="117"/>
    </location>
</feature>
<keyword evidence="1" id="KW-1133">Transmembrane helix</keyword>
<feature type="transmembrane region" description="Helical" evidence="1">
    <location>
        <begin position="7"/>
        <end position="28"/>
    </location>
</feature>
<accession>K1LV21</accession>
<dbReference type="AlphaFoldDB" id="K1LV21"/>
<reference evidence="2 3" key="1">
    <citation type="journal article" date="2012" name="J. Bacteriol.">
        <title>Draft Genome Sequence of Cecembia lonarensis Strain LW9T, Isolated from Lonar Lake, a Haloalkaline Lake in India.</title>
        <authorList>
            <person name="Shivaji S."/>
            <person name="Ara S."/>
            <person name="Singh A."/>
            <person name="Pinnaka A.K."/>
        </authorList>
    </citation>
    <scope>NUCLEOTIDE SEQUENCE [LARGE SCALE GENOMIC DNA]</scope>
    <source>
        <strain evidence="2 3">LW9</strain>
    </source>
</reference>
<feature type="transmembrane region" description="Helical" evidence="1">
    <location>
        <begin position="65"/>
        <end position="89"/>
    </location>
</feature>
<evidence type="ECO:0008006" key="4">
    <source>
        <dbReference type="Google" id="ProtNLM"/>
    </source>
</evidence>
<comment type="caution">
    <text evidence="2">The sequence shown here is derived from an EMBL/GenBank/DDBJ whole genome shotgun (WGS) entry which is preliminary data.</text>
</comment>
<dbReference type="Proteomes" id="UP000004478">
    <property type="component" value="Unassembled WGS sequence"/>
</dbReference>
<dbReference type="EMBL" id="AMGM01000076">
    <property type="protein sequence ID" value="EKB47994.1"/>
    <property type="molecule type" value="Genomic_DNA"/>
</dbReference>
<keyword evidence="1" id="KW-0472">Membrane</keyword>
<name>K1LV21_CECL9</name>
<organism evidence="2 3">
    <name type="scientific">Cecembia lonarensis (strain CCUG 58316 / KCTC 22772 / LW9)</name>
    <dbReference type="NCBI Taxonomy" id="1225176"/>
    <lineage>
        <taxon>Bacteria</taxon>
        <taxon>Pseudomonadati</taxon>
        <taxon>Bacteroidota</taxon>
        <taxon>Cytophagia</taxon>
        <taxon>Cytophagales</taxon>
        <taxon>Cyclobacteriaceae</taxon>
        <taxon>Cecembia</taxon>
    </lineage>
</organism>
<dbReference type="Pfam" id="PF04020">
    <property type="entry name" value="Phage_holin_4_2"/>
    <property type="match status" value="1"/>
</dbReference>
<feature type="transmembrane region" description="Helical" evidence="1">
    <location>
        <begin position="34"/>
        <end position="53"/>
    </location>
</feature>
<sequence>MSKSGEAMNILLQLILAAIAVLIAQYIIPGVHVESFLTALVIAALIALLNITVKPLLILLTIPITILTLGLFLLAINAILILIAAALVPGFSVDGFWWALLFGLVLGLINSLLGVSLGENR</sequence>
<dbReference type="RefSeq" id="WP_009186402.1">
    <property type="nucleotide sequence ID" value="NZ_AMGM01000076.1"/>
</dbReference>
<evidence type="ECO:0000313" key="2">
    <source>
        <dbReference type="EMBL" id="EKB47994.1"/>
    </source>
</evidence>
<dbReference type="PANTHER" id="PTHR37309:SF1">
    <property type="entry name" value="SLR0284 PROTEIN"/>
    <property type="match status" value="1"/>
</dbReference>
<keyword evidence="3" id="KW-1185">Reference proteome</keyword>
<dbReference type="InterPro" id="IPR007165">
    <property type="entry name" value="Phage_holin_4_2"/>
</dbReference>
<gene>
    <name evidence="2" type="ORF">B879_03385</name>
</gene>
<proteinExistence type="predicted"/>
<protein>
    <recommendedName>
        <fullName evidence="4">Phage holin family protein</fullName>
    </recommendedName>
</protein>
<dbReference type="PANTHER" id="PTHR37309">
    <property type="entry name" value="SLR0284 PROTEIN"/>
    <property type="match status" value="1"/>
</dbReference>
<dbReference type="OrthoDB" id="6402664at2"/>
<evidence type="ECO:0000313" key="3">
    <source>
        <dbReference type="Proteomes" id="UP000004478"/>
    </source>
</evidence>
<evidence type="ECO:0000256" key="1">
    <source>
        <dbReference type="SAM" id="Phobius"/>
    </source>
</evidence>